<dbReference type="InterPro" id="IPR017927">
    <property type="entry name" value="FAD-bd_FR_type"/>
</dbReference>
<comment type="caution">
    <text evidence="16">The sequence shown here is derived from an EMBL/GenBank/DDBJ whole genome shotgun (WGS) entry which is preliminary data.</text>
</comment>
<dbReference type="PANTHER" id="PTHR19370">
    <property type="entry name" value="NADH-CYTOCHROME B5 REDUCTASE"/>
    <property type="match status" value="1"/>
</dbReference>
<evidence type="ECO:0000256" key="2">
    <source>
        <dbReference type="ARBA" id="ARBA00004572"/>
    </source>
</evidence>
<keyword evidence="9" id="KW-0560">Oxidoreductase</keyword>
<reference evidence="16" key="1">
    <citation type="submission" date="2023-08" db="EMBL/GenBank/DDBJ databases">
        <title>Black Yeasts Isolated from many extreme environments.</title>
        <authorList>
            <person name="Coleine C."/>
            <person name="Stajich J.E."/>
            <person name="Selbmann L."/>
        </authorList>
    </citation>
    <scope>NUCLEOTIDE SEQUENCE</scope>
    <source>
        <strain evidence="16">CCFEE 5810</strain>
    </source>
</reference>
<keyword evidence="6" id="KW-0496">Mitochondrion</keyword>
<dbReference type="InterPro" id="IPR001709">
    <property type="entry name" value="Flavoprot_Pyr_Nucl_cyt_Rdtase"/>
</dbReference>
<keyword evidence="4 12" id="KW-0285">Flavoprotein</keyword>
<comment type="cofactor">
    <cofactor evidence="1 12">
        <name>FAD</name>
        <dbReference type="ChEBI" id="CHEBI:57692"/>
    </cofactor>
</comment>
<dbReference type="Gene3D" id="3.10.120.10">
    <property type="entry name" value="Cytochrome b5-like heme/steroid binding domain"/>
    <property type="match status" value="1"/>
</dbReference>
<evidence type="ECO:0000256" key="5">
    <source>
        <dbReference type="ARBA" id="ARBA00022692"/>
    </source>
</evidence>
<evidence type="ECO:0000256" key="10">
    <source>
        <dbReference type="ARBA" id="ARBA00023027"/>
    </source>
</evidence>
<evidence type="ECO:0008006" key="18">
    <source>
        <dbReference type="Google" id="ProtNLM"/>
    </source>
</evidence>
<evidence type="ECO:0000256" key="11">
    <source>
        <dbReference type="ARBA" id="ARBA00023136"/>
    </source>
</evidence>
<dbReference type="InterPro" id="IPR036400">
    <property type="entry name" value="Cyt_B5-like_heme/steroid_sf"/>
</dbReference>
<dbReference type="SMART" id="SM01117">
    <property type="entry name" value="Cyt-b5"/>
    <property type="match status" value="1"/>
</dbReference>
<evidence type="ECO:0000256" key="3">
    <source>
        <dbReference type="ARBA" id="ARBA00006105"/>
    </source>
</evidence>
<keyword evidence="6" id="KW-1000">Mitochondrion outer membrane</keyword>
<dbReference type="GO" id="GO:0016491">
    <property type="term" value="F:oxidoreductase activity"/>
    <property type="evidence" value="ECO:0007669"/>
    <property type="project" value="UniProtKB-KW"/>
</dbReference>
<dbReference type="SUPFAM" id="SSF55856">
    <property type="entry name" value="Cytochrome b5-like heme/steroid binding domain"/>
    <property type="match status" value="1"/>
</dbReference>
<dbReference type="InterPro" id="IPR001199">
    <property type="entry name" value="Cyt_B5-like_heme/steroid-bd"/>
</dbReference>
<dbReference type="FunFam" id="3.40.50.80:FF:000019">
    <property type="entry name" value="NADH-cytochrome b5 reductase"/>
    <property type="match status" value="1"/>
</dbReference>
<evidence type="ECO:0000256" key="9">
    <source>
        <dbReference type="ARBA" id="ARBA00023002"/>
    </source>
</evidence>
<evidence type="ECO:0000259" key="15">
    <source>
        <dbReference type="PROSITE" id="PS51384"/>
    </source>
</evidence>
<dbReference type="Pfam" id="PF00173">
    <property type="entry name" value="Cyt-b5"/>
    <property type="match status" value="1"/>
</dbReference>
<dbReference type="Pfam" id="PF00970">
    <property type="entry name" value="FAD_binding_6"/>
    <property type="match status" value="1"/>
</dbReference>
<proteinExistence type="inferred from homology"/>
<dbReference type="PRINTS" id="PR00406">
    <property type="entry name" value="CYTB5RDTASE"/>
</dbReference>
<feature type="transmembrane region" description="Helical" evidence="13">
    <location>
        <begin position="152"/>
        <end position="172"/>
    </location>
</feature>
<protein>
    <recommendedName>
        <fullName evidence="18">Cytochrome-b5 reductase</fullName>
    </recommendedName>
</protein>
<dbReference type="PROSITE" id="PS51384">
    <property type="entry name" value="FAD_FR"/>
    <property type="match status" value="1"/>
</dbReference>
<keyword evidence="10" id="KW-0520">NAD</keyword>
<keyword evidence="11 13" id="KW-0472">Membrane</keyword>
<evidence type="ECO:0000313" key="17">
    <source>
        <dbReference type="Proteomes" id="UP001310594"/>
    </source>
</evidence>
<dbReference type="SUPFAM" id="SSF63380">
    <property type="entry name" value="Riboflavin synthase domain-like"/>
    <property type="match status" value="1"/>
</dbReference>
<evidence type="ECO:0000313" key="16">
    <source>
        <dbReference type="EMBL" id="KAK5691114.1"/>
    </source>
</evidence>
<dbReference type="GO" id="GO:0005783">
    <property type="term" value="C:endoplasmic reticulum"/>
    <property type="evidence" value="ECO:0007669"/>
    <property type="project" value="TreeGrafter"/>
</dbReference>
<feature type="binding site" evidence="12">
    <location>
        <position position="299"/>
    </location>
    <ligand>
        <name>FAD</name>
        <dbReference type="ChEBI" id="CHEBI:57692"/>
    </ligand>
</feature>
<dbReference type="EMBL" id="JAVRQU010000022">
    <property type="protein sequence ID" value="KAK5691114.1"/>
    <property type="molecule type" value="Genomic_DNA"/>
</dbReference>
<dbReference type="SUPFAM" id="SSF52343">
    <property type="entry name" value="Ferredoxin reductase-like, C-terminal NADP-linked domain"/>
    <property type="match status" value="1"/>
</dbReference>
<evidence type="ECO:0000259" key="14">
    <source>
        <dbReference type="PROSITE" id="PS50255"/>
    </source>
</evidence>
<evidence type="ECO:0000256" key="12">
    <source>
        <dbReference type="PIRSR" id="PIRSR601834-1"/>
    </source>
</evidence>
<dbReference type="InterPro" id="IPR001834">
    <property type="entry name" value="CBR-like"/>
</dbReference>
<comment type="similarity">
    <text evidence="3">Belongs to the flavoprotein pyridine nucleotide cytochrome reductase family.</text>
</comment>
<feature type="domain" description="Cytochrome b5 heme-binding" evidence="14">
    <location>
        <begin position="22"/>
        <end position="106"/>
    </location>
</feature>
<dbReference type="PRINTS" id="PR00363">
    <property type="entry name" value="CYTOCHROMEB5"/>
</dbReference>
<feature type="domain" description="FAD-binding FR-type" evidence="15">
    <location>
        <begin position="247"/>
        <end position="350"/>
    </location>
</feature>
<keyword evidence="7 12" id="KW-0274">FAD</keyword>
<evidence type="ECO:0000256" key="8">
    <source>
        <dbReference type="ARBA" id="ARBA00022989"/>
    </source>
</evidence>
<dbReference type="Gene3D" id="2.40.30.10">
    <property type="entry name" value="Translation factors"/>
    <property type="match status" value="1"/>
</dbReference>
<dbReference type="Pfam" id="PF00175">
    <property type="entry name" value="NAD_binding_1"/>
    <property type="match status" value="1"/>
</dbReference>
<dbReference type="AlphaFoldDB" id="A0AAN7VXU2"/>
<comment type="subcellular location">
    <subcellularLocation>
        <location evidence="2">Mitochondrion outer membrane</location>
        <topology evidence="2">Single-pass membrane protein</topology>
    </subcellularLocation>
</comment>
<dbReference type="InterPro" id="IPR001433">
    <property type="entry name" value="OxRdtase_FAD/NAD-bd"/>
</dbReference>
<evidence type="ECO:0000256" key="6">
    <source>
        <dbReference type="ARBA" id="ARBA00022787"/>
    </source>
</evidence>
<organism evidence="16 17">
    <name type="scientific">Elasticomyces elasticus</name>
    <dbReference type="NCBI Taxonomy" id="574655"/>
    <lineage>
        <taxon>Eukaryota</taxon>
        <taxon>Fungi</taxon>
        <taxon>Dikarya</taxon>
        <taxon>Ascomycota</taxon>
        <taxon>Pezizomycotina</taxon>
        <taxon>Dothideomycetes</taxon>
        <taxon>Dothideomycetidae</taxon>
        <taxon>Mycosphaerellales</taxon>
        <taxon>Teratosphaeriaceae</taxon>
        <taxon>Elasticomyces</taxon>
    </lineage>
</organism>
<keyword evidence="8 13" id="KW-1133">Transmembrane helix</keyword>
<gene>
    <name evidence="16" type="ORF">LTR97_011766</name>
</gene>
<accession>A0AAN7VXU2</accession>
<evidence type="ECO:0000256" key="1">
    <source>
        <dbReference type="ARBA" id="ARBA00001974"/>
    </source>
</evidence>
<dbReference type="PRINTS" id="PR00371">
    <property type="entry name" value="FPNCR"/>
</dbReference>
<keyword evidence="5 13" id="KW-0812">Transmembrane</keyword>
<name>A0AAN7VXU2_9PEZI</name>
<feature type="transmembrane region" description="Helical" evidence="13">
    <location>
        <begin position="192"/>
        <end position="211"/>
    </location>
</feature>
<dbReference type="InterPro" id="IPR039261">
    <property type="entry name" value="FNR_nucleotide-bd"/>
</dbReference>
<dbReference type="InterPro" id="IPR008333">
    <property type="entry name" value="Cbr1-like_FAD-bd_dom"/>
</dbReference>
<dbReference type="Gene3D" id="3.40.50.80">
    <property type="entry name" value="Nucleotide-binding domain of ferredoxin-NADP reductase (FNR) module"/>
    <property type="match status" value="1"/>
</dbReference>
<dbReference type="PANTHER" id="PTHR19370:SF178">
    <property type="entry name" value="CYTOCHROME-B5 REDUCTASE"/>
    <property type="match status" value="1"/>
</dbReference>
<dbReference type="InterPro" id="IPR017938">
    <property type="entry name" value="Riboflavin_synthase-like_b-brl"/>
</dbReference>
<feature type="binding site" evidence="12">
    <location>
        <position position="301"/>
    </location>
    <ligand>
        <name>FAD</name>
        <dbReference type="ChEBI" id="CHEBI:57692"/>
    </ligand>
</feature>
<feature type="binding site" evidence="12">
    <location>
        <position position="367"/>
    </location>
    <ligand>
        <name>FAD</name>
        <dbReference type="ChEBI" id="CHEBI:57692"/>
    </ligand>
</feature>
<dbReference type="CDD" id="cd06183">
    <property type="entry name" value="cyt_b5_reduct_like"/>
    <property type="match status" value="1"/>
</dbReference>
<evidence type="ECO:0000256" key="4">
    <source>
        <dbReference type="ARBA" id="ARBA00022630"/>
    </source>
</evidence>
<sequence>MSSITSTERKELKAEWKTETEVPVMTLQEVAKHNVRKDIYIVIHGKGESFWIELLYDVTEYARDHPGGPDALIEVAEADATSAYEDVGHSEDAREIMHPFLVGVLEGVSTGTAAVANSAEPAAATVRVVRQSPGQEKAPDAHASVFHPRIELVAFALGTGGLAWLIGHPSLLGTFPQVLPKAMPGHGGFAQGFLLAGVSSAIIAAASVRYLQKHMNFGTDFTSYPAHKHGTHMVLSSHHPAGSITPAEYRKFKLTSKTELSAGIWRFIFTLPTPVSVLGLPIGQHIAIRGYVEEKTITRSYTPVSNNRDLGRIELLIRIVPDGQLGKYLSKIDAGDDVEIRGPKGAMRYRKGMSASLGMIGGGTGITPLYQLIRAICEDKTDDTEISLVYANRSEADILLRQQLDRFSKSSGGRFKVHYMLDHPGENWTGGKGYINQEVLEQRMPKSGMDTKILICGPPGLVNACTKNLVALGFPPPGAVSKMSDQVFLF</sequence>
<evidence type="ECO:0000256" key="13">
    <source>
        <dbReference type="SAM" id="Phobius"/>
    </source>
</evidence>
<evidence type="ECO:0000256" key="7">
    <source>
        <dbReference type="ARBA" id="ARBA00022827"/>
    </source>
</evidence>
<dbReference type="PROSITE" id="PS50255">
    <property type="entry name" value="CYTOCHROME_B5_2"/>
    <property type="match status" value="1"/>
</dbReference>
<feature type="binding site" evidence="12">
    <location>
        <position position="316"/>
    </location>
    <ligand>
        <name>FAD</name>
        <dbReference type="ChEBI" id="CHEBI:57692"/>
    </ligand>
</feature>
<dbReference type="GO" id="GO:0005741">
    <property type="term" value="C:mitochondrial outer membrane"/>
    <property type="evidence" value="ECO:0007669"/>
    <property type="project" value="UniProtKB-SubCell"/>
</dbReference>
<dbReference type="Proteomes" id="UP001310594">
    <property type="component" value="Unassembled WGS sequence"/>
</dbReference>